<feature type="region of interest" description="Disordered" evidence="1">
    <location>
        <begin position="1"/>
        <end position="197"/>
    </location>
</feature>
<evidence type="ECO:0000256" key="1">
    <source>
        <dbReference type="SAM" id="MobiDB-lite"/>
    </source>
</evidence>
<evidence type="ECO:0000313" key="4">
    <source>
        <dbReference type="RefSeq" id="XP_033531837.1"/>
    </source>
</evidence>
<feature type="compositionally biased region" description="Low complexity" evidence="1">
    <location>
        <begin position="158"/>
        <end position="171"/>
    </location>
</feature>
<proteinExistence type="predicted"/>
<feature type="compositionally biased region" description="Low complexity" evidence="1">
    <location>
        <begin position="126"/>
        <end position="136"/>
    </location>
</feature>
<reference evidence="4" key="2">
    <citation type="submission" date="2020-04" db="EMBL/GenBank/DDBJ databases">
        <authorList>
            <consortium name="NCBI Genome Project"/>
        </authorList>
    </citation>
    <scope>NUCLEOTIDE SEQUENCE</scope>
    <source>
        <strain evidence="4">CBS 781.70</strain>
    </source>
</reference>
<dbReference type="EMBL" id="ML975167">
    <property type="protein sequence ID" value="KAF1810206.1"/>
    <property type="molecule type" value="Genomic_DNA"/>
</dbReference>
<feature type="compositionally biased region" description="Basic and acidic residues" evidence="1">
    <location>
        <begin position="387"/>
        <end position="402"/>
    </location>
</feature>
<reference evidence="4" key="3">
    <citation type="submission" date="2025-04" db="UniProtKB">
        <authorList>
            <consortium name="RefSeq"/>
        </authorList>
    </citation>
    <scope>IDENTIFICATION</scope>
    <source>
        <strain evidence="4">CBS 781.70</strain>
    </source>
</reference>
<dbReference type="RefSeq" id="XP_033531837.1">
    <property type="nucleotide sequence ID" value="XM_033677664.1"/>
</dbReference>
<sequence>MATAAPATRPHDRNSRRRPFAWMKRLANLKTSGSPVSTDKKSQLHTGSPSKKHATLKNNPYPESGHLHRPSGLGSPNGRSFSTRRSQQNGSYTSFENAEHHHTMQKSNKSTAPTVATNPGTIHSDAGQSKAGTSATGAGGISSLRADSTFSSPNHSDQSLTTTLTTIQSTTPSGFLAAPTNANPHPGTGPNFSHQYPVSPVASAIPSHLTMPHPHTYNAATANNVLSDNASIITLASSSKARRRRNSLDTDASVRALFGASRESLPLSFFSTTAVDPSISGAPPGSAGLGAAIGTSRPSIASAERASVYSANGALSGPAGVIGSERNSIHTPKNVTDGGSIRSAGLGGHGRAESLSGSITGIMGGLGNPVTSAKENKDEIVEDGEVESEKGEEAEKGQESGR</sequence>
<feature type="compositionally biased region" description="Polar residues" evidence="1">
    <location>
        <begin position="145"/>
        <end position="157"/>
    </location>
</feature>
<evidence type="ECO:0000313" key="2">
    <source>
        <dbReference type="EMBL" id="KAF1810206.1"/>
    </source>
</evidence>
<dbReference type="GeneID" id="54418234"/>
<name>A0A6G1FX11_9PEZI</name>
<feature type="compositionally biased region" description="Polar residues" evidence="1">
    <location>
        <begin position="325"/>
        <end position="334"/>
    </location>
</feature>
<gene>
    <name evidence="2 4" type="ORF">P152DRAFT_440365</name>
</gene>
<accession>A0A6G1FX11</accession>
<protein>
    <submittedName>
        <fullName evidence="2 4">Uncharacterized protein</fullName>
    </submittedName>
</protein>
<organism evidence="2">
    <name type="scientific">Eremomyces bilateralis CBS 781.70</name>
    <dbReference type="NCBI Taxonomy" id="1392243"/>
    <lineage>
        <taxon>Eukaryota</taxon>
        <taxon>Fungi</taxon>
        <taxon>Dikarya</taxon>
        <taxon>Ascomycota</taxon>
        <taxon>Pezizomycotina</taxon>
        <taxon>Dothideomycetes</taxon>
        <taxon>Dothideomycetes incertae sedis</taxon>
        <taxon>Eremomycetales</taxon>
        <taxon>Eremomycetaceae</taxon>
        <taxon>Eremomyces</taxon>
    </lineage>
</organism>
<evidence type="ECO:0000313" key="3">
    <source>
        <dbReference type="Proteomes" id="UP000504638"/>
    </source>
</evidence>
<feature type="region of interest" description="Disordered" evidence="1">
    <location>
        <begin position="323"/>
        <end position="402"/>
    </location>
</feature>
<feature type="compositionally biased region" description="Polar residues" evidence="1">
    <location>
        <begin position="105"/>
        <end position="121"/>
    </location>
</feature>
<feature type="compositionally biased region" description="Polar residues" evidence="1">
    <location>
        <begin position="77"/>
        <end position="96"/>
    </location>
</feature>
<reference evidence="2 4" key="1">
    <citation type="submission" date="2020-01" db="EMBL/GenBank/DDBJ databases">
        <authorList>
            <consortium name="DOE Joint Genome Institute"/>
            <person name="Haridas S."/>
            <person name="Albert R."/>
            <person name="Binder M."/>
            <person name="Bloem J."/>
            <person name="Labutti K."/>
            <person name="Salamov A."/>
            <person name="Andreopoulos B."/>
            <person name="Baker S.E."/>
            <person name="Barry K."/>
            <person name="Bills G."/>
            <person name="Bluhm B.H."/>
            <person name="Cannon C."/>
            <person name="Castanera R."/>
            <person name="Culley D.E."/>
            <person name="Daum C."/>
            <person name="Ezra D."/>
            <person name="Gonzalez J.B."/>
            <person name="Henrissat B."/>
            <person name="Kuo A."/>
            <person name="Liang C."/>
            <person name="Lipzen A."/>
            <person name="Lutzoni F."/>
            <person name="Magnuson J."/>
            <person name="Mondo S."/>
            <person name="Nolan M."/>
            <person name="Ohm R."/>
            <person name="Pangilinan J."/>
            <person name="Park H.-J."/>
            <person name="Ramirez L."/>
            <person name="Alfaro M."/>
            <person name="Sun H."/>
            <person name="Tritt A."/>
            <person name="Yoshinaga Y."/>
            <person name="Zwiers L.-H."/>
            <person name="Turgeon B.G."/>
            <person name="Goodwin S.B."/>
            <person name="Spatafora J.W."/>
            <person name="Crous P.W."/>
            <person name="Grigoriev I.V."/>
        </authorList>
    </citation>
    <scope>NUCLEOTIDE SEQUENCE</scope>
    <source>
        <strain evidence="2 4">CBS 781.70</strain>
    </source>
</reference>
<dbReference type="OrthoDB" id="5377012at2759"/>
<keyword evidence="3" id="KW-1185">Reference proteome</keyword>
<dbReference type="Proteomes" id="UP000504638">
    <property type="component" value="Unplaced"/>
</dbReference>
<dbReference type="AlphaFoldDB" id="A0A6G1FX11"/>